<proteinExistence type="predicted"/>
<name>X1KKK0_9ZZZZ</name>
<organism evidence="3">
    <name type="scientific">marine sediment metagenome</name>
    <dbReference type="NCBI Taxonomy" id="412755"/>
    <lineage>
        <taxon>unclassified sequences</taxon>
        <taxon>metagenomes</taxon>
        <taxon>ecological metagenomes</taxon>
    </lineage>
</organism>
<accession>X1KKK0</accession>
<sequence length="118" mass="13450">MHKKLFIPGPVEVKDDVLKAMATPMIGHRTKEISELQKSVAKKVKELMYTANTVIFSTSSGTGLMECAIRSCTKRRAIVFSIGAFGNRWHKIAQSNNISVDIYYFKPKIMFRLVYMFI</sequence>
<dbReference type="GO" id="GO:0005777">
    <property type="term" value="C:peroxisome"/>
    <property type="evidence" value="ECO:0007669"/>
    <property type="project" value="TreeGrafter"/>
</dbReference>
<dbReference type="EMBL" id="BARV01007408">
    <property type="protein sequence ID" value="GAI07582.1"/>
    <property type="molecule type" value="Genomic_DNA"/>
</dbReference>
<gene>
    <name evidence="3" type="ORF">S06H3_15093</name>
</gene>
<keyword evidence="2" id="KW-0663">Pyridoxal phosphate</keyword>
<dbReference type="AlphaFoldDB" id="X1KKK0"/>
<dbReference type="InterPro" id="IPR015421">
    <property type="entry name" value="PyrdxlP-dep_Trfase_major"/>
</dbReference>
<reference evidence="3" key="1">
    <citation type="journal article" date="2014" name="Front. Microbiol.">
        <title>High frequency of phylogenetically diverse reductive dehalogenase-homologous genes in deep subseafloor sedimentary metagenomes.</title>
        <authorList>
            <person name="Kawai M."/>
            <person name="Futagami T."/>
            <person name="Toyoda A."/>
            <person name="Takaki Y."/>
            <person name="Nishi S."/>
            <person name="Hori S."/>
            <person name="Arai W."/>
            <person name="Tsubouchi T."/>
            <person name="Morono Y."/>
            <person name="Uchiyama I."/>
            <person name="Ito T."/>
            <person name="Fujiyama A."/>
            <person name="Inagaki F."/>
            <person name="Takami H."/>
        </authorList>
    </citation>
    <scope>NUCLEOTIDE SEQUENCE</scope>
    <source>
        <strain evidence="3">Expedition CK06-06</strain>
    </source>
</reference>
<dbReference type="InterPro" id="IPR015424">
    <property type="entry name" value="PyrdxlP-dep_Trfase"/>
</dbReference>
<dbReference type="Gene3D" id="3.40.640.10">
    <property type="entry name" value="Type I PLP-dependent aspartate aminotransferase-like (Major domain)"/>
    <property type="match status" value="1"/>
</dbReference>
<dbReference type="PANTHER" id="PTHR21152:SF40">
    <property type="entry name" value="ALANINE--GLYOXYLATE AMINOTRANSFERASE"/>
    <property type="match status" value="1"/>
</dbReference>
<dbReference type="GO" id="GO:0004760">
    <property type="term" value="F:L-serine-pyruvate transaminase activity"/>
    <property type="evidence" value="ECO:0007669"/>
    <property type="project" value="TreeGrafter"/>
</dbReference>
<evidence type="ECO:0000256" key="1">
    <source>
        <dbReference type="ARBA" id="ARBA00001933"/>
    </source>
</evidence>
<comment type="caution">
    <text evidence="3">The sequence shown here is derived from an EMBL/GenBank/DDBJ whole genome shotgun (WGS) entry which is preliminary data.</text>
</comment>
<dbReference type="GO" id="GO:0019265">
    <property type="term" value="P:glycine biosynthetic process, by transamination of glyoxylate"/>
    <property type="evidence" value="ECO:0007669"/>
    <property type="project" value="TreeGrafter"/>
</dbReference>
<protein>
    <submittedName>
        <fullName evidence="3">Uncharacterized protein</fullName>
    </submittedName>
</protein>
<evidence type="ECO:0000256" key="2">
    <source>
        <dbReference type="ARBA" id="ARBA00022898"/>
    </source>
</evidence>
<dbReference type="SUPFAM" id="SSF53383">
    <property type="entry name" value="PLP-dependent transferases"/>
    <property type="match status" value="1"/>
</dbReference>
<dbReference type="PANTHER" id="PTHR21152">
    <property type="entry name" value="AMINOTRANSFERASE CLASS V"/>
    <property type="match status" value="1"/>
</dbReference>
<evidence type="ECO:0000313" key="3">
    <source>
        <dbReference type="EMBL" id="GAI07582.1"/>
    </source>
</evidence>
<dbReference type="GO" id="GO:0008453">
    <property type="term" value="F:alanine-glyoxylate transaminase activity"/>
    <property type="evidence" value="ECO:0007669"/>
    <property type="project" value="TreeGrafter"/>
</dbReference>
<comment type="cofactor">
    <cofactor evidence="1">
        <name>pyridoxal 5'-phosphate</name>
        <dbReference type="ChEBI" id="CHEBI:597326"/>
    </cofactor>
</comment>